<accession>A0A9P5D3Q2</accession>
<dbReference type="EMBL" id="JAANYQ010000010">
    <property type="protein sequence ID" value="KAF4122015.1"/>
    <property type="molecule type" value="Genomic_DNA"/>
</dbReference>
<organism evidence="1 2">
    <name type="scientific">Geosmithia morbida</name>
    <dbReference type="NCBI Taxonomy" id="1094350"/>
    <lineage>
        <taxon>Eukaryota</taxon>
        <taxon>Fungi</taxon>
        <taxon>Dikarya</taxon>
        <taxon>Ascomycota</taxon>
        <taxon>Pezizomycotina</taxon>
        <taxon>Sordariomycetes</taxon>
        <taxon>Hypocreomycetidae</taxon>
        <taxon>Hypocreales</taxon>
        <taxon>Bionectriaceae</taxon>
        <taxon>Geosmithia</taxon>
    </lineage>
</organism>
<dbReference type="OrthoDB" id="4763081at2759"/>
<protein>
    <submittedName>
        <fullName evidence="1">Uncharacterized protein</fullName>
    </submittedName>
</protein>
<gene>
    <name evidence="1" type="ORF">GMORB2_7608</name>
</gene>
<comment type="caution">
    <text evidence="1">The sequence shown here is derived from an EMBL/GenBank/DDBJ whole genome shotgun (WGS) entry which is preliminary data.</text>
</comment>
<reference evidence="1" key="1">
    <citation type="submission" date="2020-03" db="EMBL/GenBank/DDBJ databases">
        <title>Site-based positive gene gene selection in Geosmithia morbida across the United States reveals a broad range of putative effectors and factors for local host and environmental adapation.</title>
        <authorList>
            <person name="Onufrak A."/>
            <person name="Murdoch R.W."/>
            <person name="Gazis R."/>
            <person name="Huff M."/>
            <person name="Staton M."/>
            <person name="Klingeman W."/>
            <person name="Hadziabdic D."/>
        </authorList>
    </citation>
    <scope>NUCLEOTIDE SEQUENCE</scope>
    <source>
        <strain evidence="1">1262</strain>
    </source>
</reference>
<proteinExistence type="predicted"/>
<dbReference type="RefSeq" id="XP_035320667.1">
    <property type="nucleotide sequence ID" value="XM_035469573.1"/>
</dbReference>
<sequence length="611" mass="67561">MAVRHIRLQYQCGICGGLFSAGEKCVGSESQKPWRYHSGLEASTNTANEACQGRDLTRLHVYQSLVLGNSHATEASLVTDAFPFTAYGTGTLSDLVNGWLPCWMPDCKHCAPSPESVTIHHDCFKVFLGQCIKAPAGKTAGLLDSLWRFTAWRVPWKGAPALFLEEDDLPMLSKDTLEAVSSRYGTAELSRLPPELVRIVKRYSEDAVFWRIVAAADLARRFVGSSPITAATTMPLSDIASWDRGQGPVVLGEAGPWTPSAIIRLAIDSHGLRSVERFSEDSLPTFNPKRISNVVFVVEPVSCFKDVLAIFQDMFVSVGSLYNESCLCTIDLDKVTGLTFVMRMGRLIHIHGHTRKSPLTVLPPSSTSRILTFDGYCWIYVPLADHDVIKAMRVEQAAPGAFQISLKTKLVGTVTVGTCLADSITTSHTILRPRLLVYNRREARGSSLVGAYSPIKQPDRELSESVPDMRPTLEDSWPVPFSGSERYFSFAKLDAVRSATVFSEDGNCTGILFRYENGGRRAVGQCPMGHGEKKEYLDPLFVCIKKYTCSQGYRKTVYHSRVAFFGPEGRHKDSEDGDTPCCHGLSGALLKFWFSHKSTYLQLMKRGIDVT</sequence>
<evidence type="ECO:0000313" key="1">
    <source>
        <dbReference type="EMBL" id="KAF4122015.1"/>
    </source>
</evidence>
<dbReference type="GeneID" id="55973831"/>
<evidence type="ECO:0000313" key="2">
    <source>
        <dbReference type="Proteomes" id="UP000749293"/>
    </source>
</evidence>
<keyword evidence="2" id="KW-1185">Reference proteome</keyword>
<dbReference type="AlphaFoldDB" id="A0A9P5D3Q2"/>
<name>A0A9P5D3Q2_9HYPO</name>
<dbReference type="Proteomes" id="UP000749293">
    <property type="component" value="Unassembled WGS sequence"/>
</dbReference>